<feature type="transmembrane region" description="Helical" evidence="6">
    <location>
        <begin position="310"/>
        <end position="329"/>
    </location>
</feature>
<dbReference type="PANTHER" id="PTHR43646">
    <property type="entry name" value="GLYCOSYLTRANSFERASE"/>
    <property type="match status" value="1"/>
</dbReference>
<evidence type="ECO:0000313" key="9">
    <source>
        <dbReference type="Proteomes" id="UP001193035"/>
    </source>
</evidence>
<sequence length="340" mass="38225">MPDQTLSISVVMPAYKAEHLLPRVLPPLIGMLQSGKVQEVLVVDDQSPDETASLAKQMGATVLTTPVNGGPGAARNLAAEHAKGDVLWFVDSDVIAWPDGPDHIRMAMAEENVAAVFGSYDDAPDGQTWFSRYKNLLHRYHHQRARREARTFWAGCGAIRRDVFLEVGGFDVKTYKVPSIEDIELGYRIAETGRRILVEPQLQGKHLKVWTMRNSLSTDIYCRALPWARLMISREGLTDDLNTSMAERVRAAIAGLLLLSVLALPFWPGSWPLPMGLFALAFLANFDFVRTMAGHGGSWFAFKCLLYHQFYYVYSAAIYVWCLIEYHLLGQKQKLRVRRG</sequence>
<evidence type="ECO:0000256" key="2">
    <source>
        <dbReference type="ARBA" id="ARBA00022475"/>
    </source>
</evidence>
<dbReference type="RefSeq" id="WP_138842890.1">
    <property type="nucleotide sequence ID" value="NZ_VCPD01000004.1"/>
</dbReference>
<dbReference type="Proteomes" id="UP001193035">
    <property type="component" value="Unassembled WGS sequence"/>
</dbReference>
<keyword evidence="6" id="KW-1133">Transmembrane helix</keyword>
<evidence type="ECO:0000256" key="4">
    <source>
        <dbReference type="ARBA" id="ARBA00022679"/>
    </source>
</evidence>
<organism evidence="8 9">
    <name type="scientific">Ruegeria sediminis</name>
    <dbReference type="NCBI Taxonomy" id="2583820"/>
    <lineage>
        <taxon>Bacteria</taxon>
        <taxon>Pseudomonadati</taxon>
        <taxon>Pseudomonadota</taxon>
        <taxon>Alphaproteobacteria</taxon>
        <taxon>Rhodobacterales</taxon>
        <taxon>Roseobacteraceae</taxon>
        <taxon>Ruegeria</taxon>
    </lineage>
</organism>
<dbReference type="Pfam" id="PF00535">
    <property type="entry name" value="Glycos_transf_2"/>
    <property type="match status" value="1"/>
</dbReference>
<evidence type="ECO:0000313" key="8">
    <source>
        <dbReference type="EMBL" id="TMV07026.1"/>
    </source>
</evidence>
<dbReference type="SUPFAM" id="SSF53448">
    <property type="entry name" value="Nucleotide-diphospho-sugar transferases"/>
    <property type="match status" value="1"/>
</dbReference>
<keyword evidence="4" id="KW-0808">Transferase</keyword>
<gene>
    <name evidence="8" type="ORF">FGK63_13010</name>
</gene>
<accession>A0ABY2WX49</accession>
<protein>
    <submittedName>
        <fullName evidence="8">Glycosyltransferase family 2 protein</fullName>
    </submittedName>
</protein>
<evidence type="ECO:0000256" key="3">
    <source>
        <dbReference type="ARBA" id="ARBA00022676"/>
    </source>
</evidence>
<keyword evidence="6" id="KW-0812">Transmembrane</keyword>
<feature type="transmembrane region" description="Helical" evidence="6">
    <location>
        <begin position="249"/>
        <end position="267"/>
    </location>
</feature>
<feature type="domain" description="Glycosyltransferase 2-like" evidence="7">
    <location>
        <begin position="9"/>
        <end position="166"/>
    </location>
</feature>
<evidence type="ECO:0000256" key="6">
    <source>
        <dbReference type="SAM" id="Phobius"/>
    </source>
</evidence>
<evidence type="ECO:0000259" key="7">
    <source>
        <dbReference type="Pfam" id="PF00535"/>
    </source>
</evidence>
<keyword evidence="9" id="KW-1185">Reference proteome</keyword>
<reference evidence="8 9" key="1">
    <citation type="submission" date="2019-05" db="EMBL/GenBank/DDBJ databases">
        <title>Ruegeria sp. nov., isolated from tidal flat.</title>
        <authorList>
            <person name="Kim W."/>
        </authorList>
    </citation>
    <scope>NUCLEOTIDE SEQUENCE [LARGE SCALE GENOMIC DNA]</scope>
    <source>
        <strain evidence="8 9">CAU 1488</strain>
    </source>
</reference>
<dbReference type="Gene3D" id="3.90.550.10">
    <property type="entry name" value="Spore Coat Polysaccharide Biosynthesis Protein SpsA, Chain A"/>
    <property type="match status" value="1"/>
</dbReference>
<comment type="subcellular location">
    <subcellularLocation>
        <location evidence="1">Cell membrane</location>
    </subcellularLocation>
</comment>
<comment type="caution">
    <text evidence="8">The sequence shown here is derived from an EMBL/GenBank/DDBJ whole genome shotgun (WGS) entry which is preliminary data.</text>
</comment>
<dbReference type="PANTHER" id="PTHR43646:SF2">
    <property type="entry name" value="GLYCOSYLTRANSFERASE 2-LIKE DOMAIN-CONTAINING PROTEIN"/>
    <property type="match status" value="1"/>
</dbReference>
<name>A0ABY2WX49_9RHOB</name>
<dbReference type="InterPro" id="IPR001173">
    <property type="entry name" value="Glyco_trans_2-like"/>
</dbReference>
<evidence type="ECO:0000256" key="5">
    <source>
        <dbReference type="ARBA" id="ARBA00023136"/>
    </source>
</evidence>
<keyword evidence="5 6" id="KW-0472">Membrane</keyword>
<keyword evidence="3" id="KW-0328">Glycosyltransferase</keyword>
<dbReference type="EMBL" id="VCPD01000004">
    <property type="protein sequence ID" value="TMV07026.1"/>
    <property type="molecule type" value="Genomic_DNA"/>
</dbReference>
<dbReference type="InterPro" id="IPR029044">
    <property type="entry name" value="Nucleotide-diphossugar_trans"/>
</dbReference>
<proteinExistence type="predicted"/>
<evidence type="ECO:0000256" key="1">
    <source>
        <dbReference type="ARBA" id="ARBA00004236"/>
    </source>
</evidence>
<keyword evidence="2" id="KW-1003">Cell membrane</keyword>